<dbReference type="GO" id="GO:0005694">
    <property type="term" value="C:chromosome"/>
    <property type="evidence" value="ECO:0007669"/>
    <property type="project" value="TreeGrafter"/>
</dbReference>
<feature type="domain" description="ParB-like N-terminal" evidence="2">
    <location>
        <begin position="13"/>
        <end position="108"/>
    </location>
</feature>
<dbReference type="GO" id="GO:0007059">
    <property type="term" value="P:chromosome segregation"/>
    <property type="evidence" value="ECO:0007669"/>
    <property type="project" value="TreeGrafter"/>
</dbReference>
<evidence type="ECO:0000313" key="3">
    <source>
        <dbReference type="EMBL" id="GEQ99272.1"/>
    </source>
</evidence>
<dbReference type="SMART" id="SM00470">
    <property type="entry name" value="ParB"/>
    <property type="match status" value="1"/>
</dbReference>
<dbReference type="CDD" id="cd16406">
    <property type="entry name" value="ParB_N_like"/>
    <property type="match status" value="1"/>
</dbReference>
<evidence type="ECO:0000259" key="2">
    <source>
        <dbReference type="SMART" id="SM00470"/>
    </source>
</evidence>
<dbReference type="InterPro" id="IPR050336">
    <property type="entry name" value="Chromosome_partition/occlusion"/>
</dbReference>
<dbReference type="Pfam" id="PF02195">
    <property type="entry name" value="ParB_N"/>
    <property type="match status" value="1"/>
</dbReference>
<evidence type="ECO:0000256" key="1">
    <source>
        <dbReference type="SAM" id="MobiDB-lite"/>
    </source>
</evidence>
<dbReference type="Gene3D" id="1.10.10.2830">
    <property type="match status" value="1"/>
</dbReference>
<dbReference type="InterPro" id="IPR036086">
    <property type="entry name" value="ParB/Sulfiredoxin_sf"/>
</dbReference>
<dbReference type="Pfam" id="PF17762">
    <property type="entry name" value="HTH_ParB"/>
    <property type="match status" value="1"/>
</dbReference>
<dbReference type="AlphaFoldDB" id="A0A5A7MT94"/>
<dbReference type="Gene3D" id="3.90.1530.30">
    <property type="match status" value="1"/>
</dbReference>
<accession>A0A5A7MT94</accession>
<dbReference type="InterPro" id="IPR003115">
    <property type="entry name" value="ParB_N"/>
</dbReference>
<organism evidence="3 4">
    <name type="scientific">Iodidimonas gelatinilytica</name>
    <dbReference type="NCBI Taxonomy" id="1236966"/>
    <lineage>
        <taxon>Bacteria</taxon>
        <taxon>Pseudomonadati</taxon>
        <taxon>Pseudomonadota</taxon>
        <taxon>Alphaproteobacteria</taxon>
        <taxon>Iodidimonadales</taxon>
        <taxon>Iodidimonadaceae</taxon>
        <taxon>Iodidimonas</taxon>
    </lineage>
</organism>
<dbReference type="EMBL" id="BKCL01000016">
    <property type="protein sequence ID" value="GEQ99272.1"/>
    <property type="molecule type" value="Genomic_DNA"/>
</dbReference>
<gene>
    <name evidence="3" type="ORF">JCM17844_29090</name>
</gene>
<feature type="region of interest" description="Disordered" evidence="1">
    <location>
        <begin position="594"/>
        <end position="625"/>
    </location>
</feature>
<proteinExistence type="predicted"/>
<dbReference type="PANTHER" id="PTHR33375:SF7">
    <property type="entry name" value="CHROMOSOME 2-PARTITIONING PROTEIN PARB-RELATED"/>
    <property type="match status" value="1"/>
</dbReference>
<dbReference type="RefSeq" id="WP_150001397.1">
    <property type="nucleotide sequence ID" value="NZ_BKCL01000016.1"/>
</dbReference>
<dbReference type="PANTHER" id="PTHR33375">
    <property type="entry name" value="CHROMOSOME-PARTITIONING PROTEIN PARB-RELATED"/>
    <property type="match status" value="1"/>
</dbReference>
<dbReference type="InterPro" id="IPR041468">
    <property type="entry name" value="HTH_ParB/Spo0J"/>
</dbReference>
<dbReference type="SUPFAM" id="SSF109709">
    <property type="entry name" value="KorB DNA-binding domain-like"/>
    <property type="match status" value="1"/>
</dbReference>
<dbReference type="SUPFAM" id="SSF110849">
    <property type="entry name" value="ParB/Sulfiredoxin"/>
    <property type="match status" value="1"/>
</dbReference>
<feature type="compositionally biased region" description="Basic residues" evidence="1">
    <location>
        <begin position="600"/>
        <end position="617"/>
    </location>
</feature>
<sequence length="625" mass="69055">MFQTQSHPHPHSRAVSLNDLVLSPLNVRKTPPSAAEQEELKASLLAHGLLENLVVRAADDGRFEVLAGGRRLAALQALAAEGHIPADCPVRCLIHDGDPGEVSLAENVVRLSMHALDQFEAFAALADKGQSVAEIASRFGHSETLVRQRLRLGRVAPEIREAYRDDEITLEALMAFAVTEDHGQQLSVWNEVKDGYIHASHVKRLLTDEKIAATSKLVRFVGLEAYQAAGGAITRDLFAEGDAGVWLEDRALIERLAQAKLDTAARDLKQAEGWKWVQAAADLPWDLIQKCQTVYPQAQEPTPEQAAELERLQKGLEIYEAIDADGGLSPEDEEKVAELEARYGEIEDALRAYAAEDLARAGAFVSIDHNGELSVRRGLVRPEDRSAETAAVGDGAAGASDYSAKLAEDLGAFRLQIAQAYLARDFDCAFDLMLFTMAHSLLDVGYLSGKPLDASYTTTLPHGFAERFGTEGVQLPPDFDLAWLDLPPEEGFEAMCALPPEVKRRLFAHCVALTFGAAWVTFPAIICTRWWGAGSASTSPRTGGRRRRISSSVLRKTGPWRLPRRSWARLGRVTIRTIRKRYWQRRSKRISRETVPPALRRNKLRGRQLAARRHGLSARRDAGRR</sequence>
<protein>
    <recommendedName>
        <fullName evidence="2">ParB-like N-terminal domain-containing protein</fullName>
    </recommendedName>
</protein>
<name>A0A5A7MT94_9PROT</name>
<comment type="caution">
    <text evidence="3">The sequence shown here is derived from an EMBL/GenBank/DDBJ whole genome shotgun (WGS) entry which is preliminary data.</text>
</comment>
<dbReference type="Proteomes" id="UP000322084">
    <property type="component" value="Unassembled WGS sequence"/>
</dbReference>
<reference evidence="3 4" key="1">
    <citation type="submission" date="2019-09" db="EMBL/GenBank/DDBJ databases">
        <title>NBRP : Genome information of microbial organism related human and environment.</title>
        <authorList>
            <person name="Hattori M."/>
            <person name="Oshima K."/>
            <person name="Inaba H."/>
            <person name="Suda W."/>
            <person name="Sakamoto M."/>
            <person name="Iino T."/>
            <person name="Kitahara M."/>
            <person name="Oshida Y."/>
            <person name="Iida T."/>
            <person name="Kudo T."/>
            <person name="Itoh T."/>
            <person name="Ohkuma M."/>
        </authorList>
    </citation>
    <scope>NUCLEOTIDE SEQUENCE [LARGE SCALE GENOMIC DNA]</scope>
    <source>
        <strain evidence="3 4">Hi-2</strain>
    </source>
</reference>
<evidence type="ECO:0000313" key="4">
    <source>
        <dbReference type="Proteomes" id="UP000322084"/>
    </source>
</evidence>